<feature type="transmembrane region" description="Helical" evidence="8">
    <location>
        <begin position="102"/>
        <end position="118"/>
    </location>
</feature>
<dbReference type="OrthoDB" id="9807047at2"/>
<sequence>MSVETREARQPWILLSPALSAVALLLFVPLAFIAVYSFWLRTATGADQVGFYLDNWAEALIDPFYRDILLNTLKIAAITTLVCAVMGYPAAYFIARSKGNKAILLLLLMLPFWISYIIRTMSWINILGVSGAVNWVLTGTGIVDEPIQMLYNQTTVILGLVHFLLPFMVLNVFVSLDGIDTTLEDAANSLGATRWQAFLQVTLPLSLPGLAAGGLLCFVLGAGTYITPLVLGGPRDAMFANLVFEAIITQLNWPLGSALSLMLLAVLGALVLLYNRYLGMAQLMKGLG</sequence>
<dbReference type="EMBL" id="SLXL01000013">
    <property type="protein sequence ID" value="TCP21082.1"/>
    <property type="molecule type" value="Genomic_DNA"/>
</dbReference>
<keyword evidence="3" id="KW-0813">Transport</keyword>
<evidence type="ECO:0000256" key="6">
    <source>
        <dbReference type="ARBA" id="ARBA00022989"/>
    </source>
</evidence>
<dbReference type="GO" id="GO:0005886">
    <property type="term" value="C:plasma membrane"/>
    <property type="evidence" value="ECO:0007669"/>
    <property type="project" value="UniProtKB-SubCell"/>
</dbReference>
<evidence type="ECO:0000256" key="4">
    <source>
        <dbReference type="ARBA" id="ARBA00022475"/>
    </source>
</evidence>
<evidence type="ECO:0000256" key="5">
    <source>
        <dbReference type="ARBA" id="ARBA00022692"/>
    </source>
</evidence>
<dbReference type="AlphaFoldDB" id="A0A4R2NII3"/>
<dbReference type="PROSITE" id="PS50928">
    <property type="entry name" value="ABC_TM1"/>
    <property type="match status" value="1"/>
</dbReference>
<dbReference type="SUPFAM" id="SSF161098">
    <property type="entry name" value="MetI-like"/>
    <property type="match status" value="1"/>
</dbReference>
<evidence type="ECO:0000256" key="1">
    <source>
        <dbReference type="ARBA" id="ARBA00004651"/>
    </source>
</evidence>
<feature type="domain" description="ABC transmembrane type-1" evidence="9">
    <location>
        <begin position="69"/>
        <end position="274"/>
    </location>
</feature>
<keyword evidence="7 8" id="KW-0472">Membrane</keyword>
<evidence type="ECO:0000313" key="11">
    <source>
        <dbReference type="Proteomes" id="UP000295733"/>
    </source>
</evidence>
<feature type="transmembrane region" description="Helical" evidence="8">
    <location>
        <begin position="12"/>
        <end position="39"/>
    </location>
</feature>
<proteinExistence type="inferred from homology"/>
<dbReference type="CDD" id="cd06261">
    <property type="entry name" value="TM_PBP2"/>
    <property type="match status" value="1"/>
</dbReference>
<feature type="transmembrane region" description="Helical" evidence="8">
    <location>
        <begin position="155"/>
        <end position="174"/>
    </location>
</feature>
<evidence type="ECO:0000313" key="10">
    <source>
        <dbReference type="EMBL" id="TCP21082.1"/>
    </source>
</evidence>
<dbReference type="InterPro" id="IPR035906">
    <property type="entry name" value="MetI-like_sf"/>
</dbReference>
<dbReference type="Gene3D" id="1.10.3720.10">
    <property type="entry name" value="MetI-like"/>
    <property type="match status" value="1"/>
</dbReference>
<evidence type="ECO:0000259" key="9">
    <source>
        <dbReference type="PROSITE" id="PS50928"/>
    </source>
</evidence>
<dbReference type="PANTHER" id="PTHR42929:SF5">
    <property type="entry name" value="ABC TRANSPORTER PERMEASE PROTEIN"/>
    <property type="match status" value="1"/>
</dbReference>
<feature type="transmembrane region" description="Helical" evidence="8">
    <location>
        <begin position="251"/>
        <end position="274"/>
    </location>
</feature>
<keyword evidence="5 8" id="KW-0812">Transmembrane</keyword>
<feature type="transmembrane region" description="Helical" evidence="8">
    <location>
        <begin position="210"/>
        <end position="231"/>
    </location>
</feature>
<comment type="caution">
    <text evidence="10">The sequence shown here is derived from an EMBL/GenBank/DDBJ whole genome shotgun (WGS) entry which is preliminary data.</text>
</comment>
<dbReference type="RefSeq" id="WP_132605130.1">
    <property type="nucleotide sequence ID" value="NZ_NRRP01000010.1"/>
</dbReference>
<protein>
    <submittedName>
        <fullName evidence="10">Spermidine/putrescine transport system permease protein</fullName>
    </submittedName>
</protein>
<keyword evidence="6 8" id="KW-1133">Transmembrane helix</keyword>
<keyword evidence="11" id="KW-1185">Reference proteome</keyword>
<dbReference type="PANTHER" id="PTHR42929">
    <property type="entry name" value="INNER MEMBRANE ABC TRANSPORTER PERMEASE PROTEIN YDCU-RELATED-RELATED"/>
    <property type="match status" value="1"/>
</dbReference>
<comment type="similarity">
    <text evidence="2">Belongs to the binding-protein-dependent transport system permease family. CysTW subfamily.</text>
</comment>
<gene>
    <name evidence="10" type="ORF">EV656_1133</name>
</gene>
<name>A0A4R2NII3_RHOAD</name>
<dbReference type="Proteomes" id="UP000295733">
    <property type="component" value="Unassembled WGS sequence"/>
</dbReference>
<comment type="subcellular location">
    <subcellularLocation>
        <location evidence="1">Cell membrane</location>
        <topology evidence="1">Multi-pass membrane protein</topology>
    </subcellularLocation>
</comment>
<reference evidence="10 11" key="1">
    <citation type="submission" date="2019-03" db="EMBL/GenBank/DDBJ databases">
        <title>Genomic Encyclopedia of Type Strains, Phase IV (KMG-IV): sequencing the most valuable type-strain genomes for metagenomic binning, comparative biology and taxonomic classification.</title>
        <authorList>
            <person name="Goeker M."/>
        </authorList>
    </citation>
    <scope>NUCLEOTIDE SEQUENCE [LARGE SCALE GENOMIC DNA]</scope>
    <source>
        <strain evidence="10 11">DSM 2781</strain>
    </source>
</reference>
<evidence type="ECO:0000256" key="7">
    <source>
        <dbReference type="ARBA" id="ARBA00023136"/>
    </source>
</evidence>
<evidence type="ECO:0000256" key="2">
    <source>
        <dbReference type="ARBA" id="ARBA00007069"/>
    </source>
</evidence>
<evidence type="ECO:0000256" key="3">
    <source>
        <dbReference type="ARBA" id="ARBA00022448"/>
    </source>
</evidence>
<dbReference type="GO" id="GO:0055085">
    <property type="term" value="P:transmembrane transport"/>
    <property type="evidence" value="ECO:0007669"/>
    <property type="project" value="InterPro"/>
</dbReference>
<accession>A0A4R2NII3</accession>
<organism evidence="10 11">
    <name type="scientific">Rhodovulum adriaticum</name>
    <name type="common">Rhodopseudomonas adriatica</name>
    <dbReference type="NCBI Taxonomy" id="35804"/>
    <lineage>
        <taxon>Bacteria</taxon>
        <taxon>Pseudomonadati</taxon>
        <taxon>Pseudomonadota</taxon>
        <taxon>Alphaproteobacteria</taxon>
        <taxon>Rhodobacterales</taxon>
        <taxon>Paracoccaceae</taxon>
        <taxon>Rhodovulum</taxon>
    </lineage>
</organism>
<feature type="transmembrane region" description="Helical" evidence="8">
    <location>
        <begin position="75"/>
        <end position="95"/>
    </location>
</feature>
<evidence type="ECO:0000256" key="8">
    <source>
        <dbReference type="SAM" id="Phobius"/>
    </source>
</evidence>
<dbReference type="InterPro" id="IPR000515">
    <property type="entry name" value="MetI-like"/>
</dbReference>
<keyword evidence="4" id="KW-1003">Cell membrane</keyword>